<evidence type="ECO:0000313" key="1">
    <source>
        <dbReference type="EMBL" id="KKN76395.1"/>
    </source>
</evidence>
<dbReference type="EMBL" id="LAZR01000296">
    <property type="protein sequence ID" value="KKN76395.1"/>
    <property type="molecule type" value="Genomic_DNA"/>
</dbReference>
<accession>A0A0F9T5B5</accession>
<comment type="caution">
    <text evidence="1">The sequence shown here is derived from an EMBL/GenBank/DDBJ whole genome shotgun (WGS) entry which is preliminary data.</text>
</comment>
<gene>
    <name evidence="1" type="ORF">LCGC14_0370810</name>
</gene>
<organism evidence="1">
    <name type="scientific">marine sediment metagenome</name>
    <dbReference type="NCBI Taxonomy" id="412755"/>
    <lineage>
        <taxon>unclassified sequences</taxon>
        <taxon>metagenomes</taxon>
        <taxon>ecological metagenomes</taxon>
    </lineage>
</organism>
<protein>
    <submittedName>
        <fullName evidence="1">Uncharacterized protein</fullName>
    </submittedName>
</protein>
<reference evidence="1" key="1">
    <citation type="journal article" date="2015" name="Nature">
        <title>Complex archaea that bridge the gap between prokaryotes and eukaryotes.</title>
        <authorList>
            <person name="Spang A."/>
            <person name="Saw J.H."/>
            <person name="Jorgensen S.L."/>
            <person name="Zaremba-Niedzwiedzka K."/>
            <person name="Martijn J."/>
            <person name="Lind A.E."/>
            <person name="van Eijk R."/>
            <person name="Schleper C."/>
            <person name="Guy L."/>
            <person name="Ettema T.J."/>
        </authorList>
    </citation>
    <scope>NUCLEOTIDE SEQUENCE</scope>
</reference>
<proteinExistence type="predicted"/>
<name>A0A0F9T5B5_9ZZZZ</name>
<sequence length="58" mass="6557">MKPEKRTDKSIEPMAASWGTVEKRKSLTYNIKKLTKSIKILGDSLIKAKHAVNSLEDK</sequence>
<dbReference type="AlphaFoldDB" id="A0A0F9T5B5"/>